<proteinExistence type="predicted"/>
<comment type="caution">
    <text evidence="1">The sequence shown here is derived from an EMBL/GenBank/DDBJ whole genome shotgun (WGS) entry which is preliminary data.</text>
</comment>
<dbReference type="EMBL" id="LAZR01026604">
    <property type="protein sequence ID" value="KKL68207.1"/>
    <property type="molecule type" value="Genomic_DNA"/>
</dbReference>
<accession>A0A0F9GYM3</accession>
<protein>
    <submittedName>
        <fullName evidence="1">Uncharacterized protein</fullName>
    </submittedName>
</protein>
<evidence type="ECO:0000313" key="1">
    <source>
        <dbReference type="EMBL" id="KKL68207.1"/>
    </source>
</evidence>
<organism evidence="1">
    <name type="scientific">marine sediment metagenome</name>
    <dbReference type="NCBI Taxonomy" id="412755"/>
    <lineage>
        <taxon>unclassified sequences</taxon>
        <taxon>metagenomes</taxon>
        <taxon>ecological metagenomes</taxon>
    </lineage>
</organism>
<feature type="non-terminal residue" evidence="1">
    <location>
        <position position="59"/>
    </location>
</feature>
<dbReference type="AlphaFoldDB" id="A0A0F9GYM3"/>
<reference evidence="1" key="1">
    <citation type="journal article" date="2015" name="Nature">
        <title>Complex archaea that bridge the gap between prokaryotes and eukaryotes.</title>
        <authorList>
            <person name="Spang A."/>
            <person name="Saw J.H."/>
            <person name="Jorgensen S.L."/>
            <person name="Zaremba-Niedzwiedzka K."/>
            <person name="Martijn J."/>
            <person name="Lind A.E."/>
            <person name="van Eijk R."/>
            <person name="Schleper C."/>
            <person name="Guy L."/>
            <person name="Ettema T.J."/>
        </authorList>
    </citation>
    <scope>NUCLEOTIDE SEQUENCE</scope>
</reference>
<name>A0A0F9GYM3_9ZZZZ</name>
<gene>
    <name evidence="1" type="ORF">LCGC14_2127300</name>
</gene>
<sequence length="59" mass="6576">MADNLLDPIMNLYNQAQTLYNQPGREVEFLQTLDDAEQQMNTLVNANAGYSYYEGGTAG</sequence>